<feature type="transmembrane region" description="Helical" evidence="6">
    <location>
        <begin position="109"/>
        <end position="126"/>
    </location>
</feature>
<dbReference type="Pfam" id="PF04138">
    <property type="entry name" value="GtrA_DPMS_TM"/>
    <property type="match status" value="1"/>
</dbReference>
<organism evidence="8 9">
    <name type="scientific">Chitinibacter fontanus</name>
    <dbReference type="NCBI Taxonomy" id="1737446"/>
    <lineage>
        <taxon>Bacteria</taxon>
        <taxon>Pseudomonadati</taxon>
        <taxon>Pseudomonadota</taxon>
        <taxon>Betaproteobacteria</taxon>
        <taxon>Neisseriales</taxon>
        <taxon>Chitinibacteraceae</taxon>
        <taxon>Chitinibacter</taxon>
    </lineage>
</organism>
<dbReference type="AlphaFoldDB" id="A0A7D5ZEJ5"/>
<gene>
    <name evidence="8" type="ORF">HZU75_05315</name>
</gene>
<keyword evidence="3 6" id="KW-0812">Transmembrane</keyword>
<feature type="domain" description="GtrA/DPMS transmembrane" evidence="7">
    <location>
        <begin position="14"/>
        <end position="128"/>
    </location>
</feature>
<dbReference type="KEGG" id="cfon:HZU75_05315"/>
<evidence type="ECO:0000256" key="2">
    <source>
        <dbReference type="ARBA" id="ARBA00009399"/>
    </source>
</evidence>
<dbReference type="GO" id="GO:0000271">
    <property type="term" value="P:polysaccharide biosynthetic process"/>
    <property type="evidence" value="ECO:0007669"/>
    <property type="project" value="InterPro"/>
</dbReference>
<dbReference type="InterPro" id="IPR051401">
    <property type="entry name" value="GtrA_CellWall_Glycosyl"/>
</dbReference>
<feature type="transmembrane region" description="Helical" evidence="6">
    <location>
        <begin position="12"/>
        <end position="32"/>
    </location>
</feature>
<keyword evidence="4 6" id="KW-1133">Transmembrane helix</keyword>
<accession>A0A7D5ZEJ5</accession>
<dbReference type="Proteomes" id="UP000510822">
    <property type="component" value="Chromosome"/>
</dbReference>
<proteinExistence type="inferred from homology"/>
<evidence type="ECO:0000313" key="8">
    <source>
        <dbReference type="EMBL" id="QLI80988.1"/>
    </source>
</evidence>
<dbReference type="GO" id="GO:0005886">
    <property type="term" value="C:plasma membrane"/>
    <property type="evidence" value="ECO:0007669"/>
    <property type="project" value="TreeGrafter"/>
</dbReference>
<keyword evidence="5 6" id="KW-0472">Membrane</keyword>
<comment type="subcellular location">
    <subcellularLocation>
        <location evidence="1">Membrane</location>
        <topology evidence="1">Multi-pass membrane protein</topology>
    </subcellularLocation>
</comment>
<dbReference type="PANTHER" id="PTHR38459:SF1">
    <property type="entry name" value="PROPHAGE BACTOPRENOL-LINKED GLUCOSE TRANSLOCASE HOMOLOG"/>
    <property type="match status" value="1"/>
</dbReference>
<protein>
    <submittedName>
        <fullName evidence="8">GtrA family protein</fullName>
    </submittedName>
</protein>
<name>A0A7D5ZEJ5_9NEIS</name>
<reference evidence="8 9" key="1">
    <citation type="journal article" date="2016" name="Int. J. Syst. Evol. Microbiol.">
        <title>Chitinibacter fontanus sp. nov., isolated from a spring.</title>
        <authorList>
            <person name="Sheu S.Y."/>
            <person name="Li Y.S."/>
            <person name="Young C.C."/>
            <person name="Chen W.M."/>
        </authorList>
    </citation>
    <scope>NUCLEOTIDE SEQUENCE [LARGE SCALE GENOMIC DNA]</scope>
    <source>
        <strain evidence="8 9">STM-7</strain>
    </source>
</reference>
<evidence type="ECO:0000256" key="1">
    <source>
        <dbReference type="ARBA" id="ARBA00004141"/>
    </source>
</evidence>
<dbReference type="InterPro" id="IPR007267">
    <property type="entry name" value="GtrA_DPMS_TM"/>
</dbReference>
<evidence type="ECO:0000259" key="7">
    <source>
        <dbReference type="Pfam" id="PF04138"/>
    </source>
</evidence>
<evidence type="ECO:0000256" key="5">
    <source>
        <dbReference type="ARBA" id="ARBA00023136"/>
    </source>
</evidence>
<dbReference type="EMBL" id="CP058952">
    <property type="protein sequence ID" value="QLI80988.1"/>
    <property type="molecule type" value="Genomic_DNA"/>
</dbReference>
<dbReference type="RefSeq" id="WP_180308119.1">
    <property type="nucleotide sequence ID" value="NZ_CP058952.1"/>
</dbReference>
<feature type="transmembrane region" description="Helical" evidence="6">
    <location>
        <begin position="38"/>
        <end position="63"/>
    </location>
</feature>
<evidence type="ECO:0000256" key="4">
    <source>
        <dbReference type="ARBA" id="ARBA00022989"/>
    </source>
</evidence>
<evidence type="ECO:0000313" key="9">
    <source>
        <dbReference type="Proteomes" id="UP000510822"/>
    </source>
</evidence>
<feature type="transmembrane region" description="Helical" evidence="6">
    <location>
        <begin position="75"/>
        <end position="97"/>
    </location>
</feature>
<evidence type="ECO:0000256" key="3">
    <source>
        <dbReference type="ARBA" id="ARBA00022692"/>
    </source>
</evidence>
<sequence>MSLSRHLSRQFLSYLFVGGAAFVVDYSSMIFLVERLSFNYIAAAISSFMIGLLVNFFLCRKYIFSSIINSLQMEFMLFFITGITGVILCLSILHLLVSVYHINYKDAKLVATAVVFVFNFLSRRVIIFSHTPLSKMLNKYQK</sequence>
<keyword evidence="9" id="KW-1185">Reference proteome</keyword>
<evidence type="ECO:0000256" key="6">
    <source>
        <dbReference type="SAM" id="Phobius"/>
    </source>
</evidence>
<comment type="similarity">
    <text evidence="2">Belongs to the GtrA family.</text>
</comment>
<dbReference type="PANTHER" id="PTHR38459">
    <property type="entry name" value="PROPHAGE BACTOPRENOL-LINKED GLUCOSE TRANSLOCASE HOMOLOG"/>
    <property type="match status" value="1"/>
</dbReference>